<accession>A0A1R3HMX6</accession>
<sequence length="110" mass="12393">MVRWKKNPSTLPQSNLIQSTPHLQGNEWMRFWKIDKGTGQNFGIAMLARNLQGDSIILCKSIEAATPIKARIKLVRVSHSRLPQLGANSIWCSFDTGKWTRIMAGKTKVS</sequence>
<dbReference type="Proteomes" id="UP000187203">
    <property type="component" value="Unassembled WGS sequence"/>
</dbReference>
<reference evidence="2" key="1">
    <citation type="submission" date="2013-09" db="EMBL/GenBank/DDBJ databases">
        <title>Corchorus olitorius genome sequencing.</title>
        <authorList>
            <person name="Alam M."/>
            <person name="Haque M.S."/>
            <person name="Islam M.S."/>
            <person name="Emdad E.M."/>
            <person name="Islam M.M."/>
            <person name="Ahmed B."/>
            <person name="Halim A."/>
            <person name="Hossen Q.M.M."/>
            <person name="Hossain M.Z."/>
            <person name="Ahmed R."/>
            <person name="Khan M.M."/>
            <person name="Islam R."/>
            <person name="Rashid M.M."/>
            <person name="Khan S.A."/>
            <person name="Rahman M.S."/>
            <person name="Alam M."/>
            <person name="Yahiya A.S."/>
            <person name="Khan M.S."/>
            <person name="Azam M.S."/>
            <person name="Haque T."/>
            <person name="Lashkar M.Z.H."/>
            <person name="Akhand A.I."/>
            <person name="Morshed G."/>
            <person name="Roy S."/>
            <person name="Uddin K.S."/>
            <person name="Rabeya T."/>
            <person name="Hossain A.S."/>
            <person name="Chowdhury A."/>
            <person name="Snigdha A.R."/>
            <person name="Mortoza M.S."/>
            <person name="Matin S.A."/>
            <person name="Hoque S.M.E."/>
            <person name="Islam M.K."/>
            <person name="Roy D.K."/>
            <person name="Haider R."/>
            <person name="Moosa M.M."/>
            <person name="Elias S.M."/>
            <person name="Hasan A.M."/>
            <person name="Jahan S."/>
            <person name="Shafiuddin M."/>
            <person name="Mahmood N."/>
            <person name="Shommy N.S."/>
        </authorList>
    </citation>
    <scope>NUCLEOTIDE SEQUENCE [LARGE SCALE GENOMIC DNA]</scope>
    <source>
        <strain evidence="2">cv. O-4</strain>
    </source>
</reference>
<protein>
    <submittedName>
        <fullName evidence="1">Uncharacterized protein</fullName>
    </submittedName>
</protein>
<gene>
    <name evidence="1" type="ORF">COLO4_28057</name>
</gene>
<comment type="caution">
    <text evidence="1">The sequence shown here is derived from an EMBL/GenBank/DDBJ whole genome shotgun (WGS) entry which is preliminary data.</text>
</comment>
<keyword evidence="2" id="KW-1185">Reference proteome</keyword>
<evidence type="ECO:0000313" key="2">
    <source>
        <dbReference type="Proteomes" id="UP000187203"/>
    </source>
</evidence>
<proteinExistence type="predicted"/>
<dbReference type="EMBL" id="AWUE01019745">
    <property type="protein sequence ID" value="OMO71746.1"/>
    <property type="molecule type" value="Genomic_DNA"/>
</dbReference>
<dbReference type="AlphaFoldDB" id="A0A1R3HMX6"/>
<organism evidence="1 2">
    <name type="scientific">Corchorus olitorius</name>
    <dbReference type="NCBI Taxonomy" id="93759"/>
    <lineage>
        <taxon>Eukaryota</taxon>
        <taxon>Viridiplantae</taxon>
        <taxon>Streptophyta</taxon>
        <taxon>Embryophyta</taxon>
        <taxon>Tracheophyta</taxon>
        <taxon>Spermatophyta</taxon>
        <taxon>Magnoliopsida</taxon>
        <taxon>eudicotyledons</taxon>
        <taxon>Gunneridae</taxon>
        <taxon>Pentapetalae</taxon>
        <taxon>rosids</taxon>
        <taxon>malvids</taxon>
        <taxon>Malvales</taxon>
        <taxon>Malvaceae</taxon>
        <taxon>Grewioideae</taxon>
        <taxon>Apeibeae</taxon>
        <taxon>Corchorus</taxon>
    </lineage>
</organism>
<evidence type="ECO:0000313" key="1">
    <source>
        <dbReference type="EMBL" id="OMO71746.1"/>
    </source>
</evidence>
<name>A0A1R3HMX6_9ROSI</name>